<sequence length="117" mass="12661">MEESIQDLEPESTQTESTADPKQGVHRAKPGAALPDKQKRGAGLQRAACSVRRTSALLHDLSSHTQKVLFFGCCTVSLFGLVLNSLHTSFSLSQTQLNLAEQRPGVYSSSFSITLTI</sequence>
<keyword evidence="3" id="KW-1185">Reference proteome</keyword>
<feature type="compositionally biased region" description="Acidic residues" evidence="1">
    <location>
        <begin position="1"/>
        <end position="10"/>
    </location>
</feature>
<evidence type="ECO:0000313" key="2">
    <source>
        <dbReference type="EMBL" id="CAJ1077447.1"/>
    </source>
</evidence>
<gene>
    <name evidence="2" type="ORF">XNOV1_A032221</name>
</gene>
<dbReference type="AlphaFoldDB" id="A0AAV1GZH1"/>
<evidence type="ECO:0000256" key="1">
    <source>
        <dbReference type="SAM" id="MobiDB-lite"/>
    </source>
</evidence>
<accession>A0AAV1GZH1</accession>
<proteinExistence type="predicted"/>
<dbReference type="Proteomes" id="UP001178508">
    <property type="component" value="Chromosome 17"/>
</dbReference>
<feature type="compositionally biased region" description="Polar residues" evidence="1">
    <location>
        <begin position="11"/>
        <end position="20"/>
    </location>
</feature>
<organism evidence="2 3">
    <name type="scientific">Xyrichtys novacula</name>
    <name type="common">Pearly razorfish</name>
    <name type="synonym">Hemipteronotus novacula</name>
    <dbReference type="NCBI Taxonomy" id="13765"/>
    <lineage>
        <taxon>Eukaryota</taxon>
        <taxon>Metazoa</taxon>
        <taxon>Chordata</taxon>
        <taxon>Craniata</taxon>
        <taxon>Vertebrata</taxon>
        <taxon>Euteleostomi</taxon>
        <taxon>Actinopterygii</taxon>
        <taxon>Neopterygii</taxon>
        <taxon>Teleostei</taxon>
        <taxon>Neoteleostei</taxon>
        <taxon>Acanthomorphata</taxon>
        <taxon>Eupercaria</taxon>
        <taxon>Labriformes</taxon>
        <taxon>Labridae</taxon>
        <taxon>Xyrichtys</taxon>
    </lineage>
</organism>
<reference evidence="2" key="1">
    <citation type="submission" date="2023-08" db="EMBL/GenBank/DDBJ databases">
        <authorList>
            <person name="Alioto T."/>
            <person name="Alioto T."/>
            <person name="Gomez Garrido J."/>
        </authorList>
    </citation>
    <scope>NUCLEOTIDE SEQUENCE</scope>
</reference>
<dbReference type="EMBL" id="OY660880">
    <property type="protein sequence ID" value="CAJ1077447.1"/>
    <property type="molecule type" value="Genomic_DNA"/>
</dbReference>
<feature type="region of interest" description="Disordered" evidence="1">
    <location>
        <begin position="1"/>
        <end position="42"/>
    </location>
</feature>
<name>A0AAV1GZH1_XYRNO</name>
<evidence type="ECO:0000313" key="3">
    <source>
        <dbReference type="Proteomes" id="UP001178508"/>
    </source>
</evidence>
<protein>
    <submittedName>
        <fullName evidence="2">Uncharacterized protein</fullName>
    </submittedName>
</protein>